<sequence length="371" mass="42215">MSDISGHHDSGPARNDDLSRQGSAQSPSRGVVGYDCCDHPRPAMVQCKFVCLRCENICEDNLNHFVDAMSRPFGLSASIYLEDARYTIWEYLSSTGGLYRDRYNLQLIYDPDTEMIGTETGPWLSVKDFVSHVDYDLVNYGLQRWETKVRFDCVQPLRALVWKVADELRDEEMERQTRASRHSICCESPDVGSGPLHADYFCYNCRFMLVQHRSGTFARHDQIPQLDTPEPVQNADAPPQLAQPDESDQDEPVTHTVCGPRNLRNIMTWCMHHLEPIIATDPKHPTGPECPICGDKYSNDNPEMMPMRFRGIEGCKDHIFCHKCIIKWLSTPLAKGSGVYSIRCPLCRSDLLHSLLGLMLLPVEKMETDED</sequence>
<dbReference type="GO" id="GO:0008270">
    <property type="term" value="F:zinc ion binding"/>
    <property type="evidence" value="ECO:0007669"/>
    <property type="project" value="UniProtKB-KW"/>
</dbReference>
<accession>A0A6A5UTR2</accession>
<dbReference type="EMBL" id="ML976737">
    <property type="protein sequence ID" value="KAF1967132.1"/>
    <property type="molecule type" value="Genomic_DNA"/>
</dbReference>
<evidence type="ECO:0000256" key="1">
    <source>
        <dbReference type="PROSITE-ProRule" id="PRU00175"/>
    </source>
</evidence>
<proteinExistence type="predicted"/>
<feature type="region of interest" description="Disordered" evidence="2">
    <location>
        <begin position="1"/>
        <end position="29"/>
    </location>
</feature>
<gene>
    <name evidence="4" type="ORF">BU23DRAFT_304490</name>
</gene>
<dbReference type="AlphaFoldDB" id="A0A6A5UTR2"/>
<keyword evidence="5" id="KW-1185">Reference proteome</keyword>
<dbReference type="PROSITE" id="PS50089">
    <property type="entry name" value="ZF_RING_2"/>
    <property type="match status" value="1"/>
</dbReference>
<evidence type="ECO:0000256" key="2">
    <source>
        <dbReference type="SAM" id="MobiDB-lite"/>
    </source>
</evidence>
<dbReference type="SUPFAM" id="SSF57850">
    <property type="entry name" value="RING/U-box"/>
    <property type="match status" value="1"/>
</dbReference>
<dbReference type="Proteomes" id="UP000800036">
    <property type="component" value="Unassembled WGS sequence"/>
</dbReference>
<feature type="domain" description="RING-type" evidence="3">
    <location>
        <begin position="290"/>
        <end position="348"/>
    </location>
</feature>
<dbReference type="Gene3D" id="3.30.40.10">
    <property type="entry name" value="Zinc/RING finger domain, C3HC4 (zinc finger)"/>
    <property type="match status" value="1"/>
</dbReference>
<keyword evidence="1" id="KW-0863">Zinc-finger</keyword>
<dbReference type="Pfam" id="PF13639">
    <property type="entry name" value="zf-RING_2"/>
    <property type="match status" value="1"/>
</dbReference>
<keyword evidence="1" id="KW-0479">Metal-binding</keyword>
<keyword evidence="1" id="KW-0862">Zinc</keyword>
<evidence type="ECO:0000313" key="4">
    <source>
        <dbReference type="EMBL" id="KAF1967132.1"/>
    </source>
</evidence>
<dbReference type="InterPro" id="IPR001841">
    <property type="entry name" value="Znf_RING"/>
</dbReference>
<evidence type="ECO:0000259" key="3">
    <source>
        <dbReference type="PROSITE" id="PS50089"/>
    </source>
</evidence>
<organism evidence="4 5">
    <name type="scientific">Bimuria novae-zelandiae CBS 107.79</name>
    <dbReference type="NCBI Taxonomy" id="1447943"/>
    <lineage>
        <taxon>Eukaryota</taxon>
        <taxon>Fungi</taxon>
        <taxon>Dikarya</taxon>
        <taxon>Ascomycota</taxon>
        <taxon>Pezizomycotina</taxon>
        <taxon>Dothideomycetes</taxon>
        <taxon>Pleosporomycetidae</taxon>
        <taxon>Pleosporales</taxon>
        <taxon>Massarineae</taxon>
        <taxon>Didymosphaeriaceae</taxon>
        <taxon>Bimuria</taxon>
    </lineage>
</organism>
<feature type="region of interest" description="Disordered" evidence="2">
    <location>
        <begin position="226"/>
        <end position="253"/>
    </location>
</feature>
<protein>
    <recommendedName>
        <fullName evidence="3">RING-type domain-containing protein</fullName>
    </recommendedName>
</protein>
<dbReference type="InterPro" id="IPR013083">
    <property type="entry name" value="Znf_RING/FYVE/PHD"/>
</dbReference>
<name>A0A6A5UTR2_9PLEO</name>
<feature type="compositionally biased region" description="Basic and acidic residues" evidence="2">
    <location>
        <begin position="1"/>
        <end position="19"/>
    </location>
</feature>
<evidence type="ECO:0000313" key="5">
    <source>
        <dbReference type="Proteomes" id="UP000800036"/>
    </source>
</evidence>
<dbReference type="OrthoDB" id="3800767at2759"/>
<reference evidence="4" key="1">
    <citation type="journal article" date="2020" name="Stud. Mycol.">
        <title>101 Dothideomycetes genomes: a test case for predicting lifestyles and emergence of pathogens.</title>
        <authorList>
            <person name="Haridas S."/>
            <person name="Albert R."/>
            <person name="Binder M."/>
            <person name="Bloem J."/>
            <person name="Labutti K."/>
            <person name="Salamov A."/>
            <person name="Andreopoulos B."/>
            <person name="Baker S."/>
            <person name="Barry K."/>
            <person name="Bills G."/>
            <person name="Bluhm B."/>
            <person name="Cannon C."/>
            <person name="Castanera R."/>
            <person name="Culley D."/>
            <person name="Daum C."/>
            <person name="Ezra D."/>
            <person name="Gonzalez J."/>
            <person name="Henrissat B."/>
            <person name="Kuo A."/>
            <person name="Liang C."/>
            <person name="Lipzen A."/>
            <person name="Lutzoni F."/>
            <person name="Magnuson J."/>
            <person name="Mondo S."/>
            <person name="Nolan M."/>
            <person name="Ohm R."/>
            <person name="Pangilinan J."/>
            <person name="Park H.-J."/>
            <person name="Ramirez L."/>
            <person name="Alfaro M."/>
            <person name="Sun H."/>
            <person name="Tritt A."/>
            <person name="Yoshinaga Y."/>
            <person name="Zwiers L.-H."/>
            <person name="Turgeon B."/>
            <person name="Goodwin S."/>
            <person name="Spatafora J."/>
            <person name="Crous P."/>
            <person name="Grigoriev I."/>
        </authorList>
    </citation>
    <scope>NUCLEOTIDE SEQUENCE</scope>
    <source>
        <strain evidence="4">CBS 107.79</strain>
    </source>
</reference>